<evidence type="ECO:0000256" key="1">
    <source>
        <dbReference type="SAM" id="MobiDB-lite"/>
    </source>
</evidence>
<dbReference type="SUPFAM" id="SSF50978">
    <property type="entry name" value="WD40 repeat-like"/>
    <property type="match status" value="1"/>
</dbReference>
<accession>A0A9Q9AYV8</accession>
<keyword evidence="7" id="KW-1185">Reference proteome</keyword>
<feature type="transmembrane region" description="Helical" evidence="2">
    <location>
        <begin position="1846"/>
        <end position="1867"/>
    </location>
</feature>
<feature type="domain" description="Vacuolar protein sorting-associated protein 8 central" evidence="4">
    <location>
        <begin position="750"/>
        <end position="949"/>
    </location>
</feature>
<evidence type="ECO:0000256" key="2">
    <source>
        <dbReference type="SAM" id="Phobius"/>
    </source>
</evidence>
<dbReference type="InterPro" id="IPR045111">
    <property type="entry name" value="Vps41/Vps8"/>
</dbReference>
<feature type="transmembrane region" description="Helical" evidence="2">
    <location>
        <begin position="1879"/>
        <end position="1895"/>
    </location>
</feature>
<dbReference type="Proteomes" id="UP001056384">
    <property type="component" value="Chromosome 6"/>
</dbReference>
<feature type="transmembrane region" description="Helical" evidence="2">
    <location>
        <begin position="1984"/>
        <end position="2005"/>
    </location>
</feature>
<feature type="compositionally biased region" description="Acidic residues" evidence="1">
    <location>
        <begin position="68"/>
        <end position="85"/>
    </location>
</feature>
<dbReference type="PANTHER" id="PTHR12616">
    <property type="entry name" value="VACUOLAR PROTEIN SORTING VPS41"/>
    <property type="match status" value="1"/>
</dbReference>
<dbReference type="InterPro" id="IPR025941">
    <property type="entry name" value="Vps8_central_dom"/>
</dbReference>
<dbReference type="Pfam" id="PF23410">
    <property type="entry name" value="Beta-prop_VPS8"/>
    <property type="match status" value="1"/>
</dbReference>
<feature type="region of interest" description="Disordered" evidence="1">
    <location>
        <begin position="1"/>
        <end position="168"/>
    </location>
</feature>
<protein>
    <submittedName>
        <fullName evidence="6">Vacuolar protein sorting-associated protein Vps41/Vps8</fullName>
    </submittedName>
</protein>
<sequence length="2379" mass="266824">MSSVTGDAHEGGSNEDEEADESIRDAEGRLEDALDHHGDEDVEYGDFEEPVPQEEVLAAEEGVLPEVEGNESTDDMAVETAEDQDYAQLGRGEKDSEQEGTEVGPSTPQAQRSPLGSMLDSGSIPDDTPSRAGSILSSPVRDASPLPRRIAERKAVTRTPSGALQPFERRFETRLSASPGSPRAQSPAFLTPHSRQISISSQLSGISSDAGDSATDTPQAPWDVVRWTKLRKLTSQAFSESGKRSFGRPTCMAVSALIAIGTSKGLVLGFDYHQTLKIIIGPGTKATECGSVTSLAIAADYSTVASGHANGTIFTWEVSRPSRPFMQIPPLDRSILEQRSHADGHLEGCAILHVGFLGTRHTALVSADAGGMAFSHLATRGLGAVTRSIKSTRLLGRYPPASPQEERARKPSSVLAFSPLPLGNVEQATDGMGLTALLTPYLLVIVSTTPVAQTQHKSPRPKDVTPHSTLSGCLAWFPAVKLKSSSADAEKGNSDTKLVYCWSNVLTILDVKVIEANEGDKQKLPTLEFNARNRWRADEAIVAVQWLGRSVLGVLTISQRLLIVEDGTLQVTDSIDLLHRHIYHQDLFSHQLQSVVERLDSDDPSLHGVVADACYMSYKAYKGRTFLLGFNDLTVGTLSNWADRLMAFMENGDHISAIRLATEYYSGSANNVVIGLPDADAARHEIVRERILAMISASLNYTFAQQDEDRDSRLKELAEVCFEACVTMKELDYLCSTVFDTFEESHEASVFIATLEPYILDGELTTLPPAVVTAAVSHFISENEAARLEELLIRLEPHSFDLDQVTMLCRQHSLYDALIYIWTQALRDFVTPLIDLLSLVKMLQEGDEDEDLSHNPFYESAIKTYPYLAYSLTGRRYPGGAYMDEDEAHRARTDLYDYLFSGTAIAWPQGSRKVFHTAHDVSEEPAFPYLDLLLQFDAASFMSMLNEAFEDPFLNEPDEENGINGLGHSNGISGKKKSRQQIIEIMLDVMRQGDFDADHVVYLDMFVARSMSKYPGQLILTGTLLNGVLQRLCRPPSEALREDCQLSAEYLLSVYHPSNTAVLIEALRQAKFFRVLKTVYRGERMLTELLSAFFEDPEDKEKVFECITFCLHENPGLTQRQLAAIKEIMNEHAQDLANIDVVAMSHTIATTAPDLLQSSIDSLSDSHQQFIFLRALLEPTLLRGRSQAASPLAQDQQAAFTEQYVRLMCSHEPLHVADYIKTLPTSDLRLDEVLPAMEQSGVIDAAVALLARDGLARDAMERLVSHMQSLQHALTSLLHSATTNPEVTASQDTSDDLFEDLEKYTKVGIWLCQGQSATAERTSRPRSNIAWDIDENDLDMDEYLWLSLVDIIVQVNQNVGTSIQHYERHPSAHDHDPLDTNKLASSLRANVQQTFTALLAATAVPSVKSPSATARAARKSADDLSFLRVLRAFLTRAAKSAPSLSELRAVLADIFSAYTFEQSVLELAHGLLGADVFTEIEEVNNLRQRGWRPRSQVCEHCKRRAWGPGTGEVVWEEWILEEQERESEKTRKMLERGGGEQARRLSRGKGKMSVPSTPGLGPTVGQEEMRKLSLVVFAYTDPNKCQALVSAGQWYNGRTWVVPGCTTIHHDGSKIKQCAGKEKRKFTFIGDLHTQRLYFQLGRRLDHDIQVPGNRKQDLRLTKDNVEVQFFYDPYLNGSGFLETTAAYRDGKYRPLLTIVGAANAHVEHAMTGEYVMMAKTLAASTQVSHVGQRFTYDQGPGDLLLFTPAEEPYTDHPDTDASSEPYRKLNDKLLEVADSSFLRSFRHMVSGRRDLYKEEGLRVTNEVIKQRVDLLLNLRCNAAVGSRGHFPNRAICCGVWRRPNWFQTIFLMLGLAVLPSIVLVDIKLALLSERSRPVVRAFCAFMSAVSLQWITDRTHIFDQATRLDLFKPNLYLMIAITFFLGLITTRRSKPARKAGLDNTTTDLPFLPRDQTDEWKGWMQALIIIYHYNKGWKFFEFWQVVRLTVSSYLFLTGFGHTIYFLQKKDYSLRRFTNVMIRTNLLPVTLAYVMRTRWLLYYYMPLSTFNFVVVYVTLALGRRYNEYTAFLIGKIAAAAYLVHVFLTTKDLPVTVVHFFRITCKLNFDSGEFFGHRVDQDKFIVFVGMVAAIVHIYVRAAVETGDRQDRFSKQFRKVWPMVKWSAVVVAGVGHALFWYWVRTHIKGPEHWRELQPYITGLPILSFIVLRNFHPALRNWHSVAFAWLGRYSGEMYVMQDHLWLGDDQQAILRTGLFHGNETLLGDRWRDVVLVTPLYLLACSIVGDATGVIAEWFIKENVPPQRESHTLVRQVDEVEMGLLADQSLTADNELVYNEKAKGDFSWWSTTAPRLLPHRYWPGRLKHRVLLVLAIMWALNMAYT</sequence>
<feature type="transmembrane region" description="Helical" evidence="2">
    <location>
        <begin position="2066"/>
        <end position="2085"/>
    </location>
</feature>
<dbReference type="InterPro" id="IPR036322">
    <property type="entry name" value="WD40_repeat_dom_sf"/>
</dbReference>
<evidence type="ECO:0000259" key="5">
    <source>
        <dbReference type="Pfam" id="PF25066"/>
    </source>
</evidence>
<name>A0A9Q9AYV8_9PEZI</name>
<evidence type="ECO:0000313" key="6">
    <source>
        <dbReference type="EMBL" id="USW54402.1"/>
    </source>
</evidence>
<evidence type="ECO:0000259" key="3">
    <source>
        <dbReference type="Pfam" id="PF07779"/>
    </source>
</evidence>
<proteinExistence type="predicted"/>
<dbReference type="InterPro" id="IPR059070">
    <property type="entry name" value="TPR_VPS8_2"/>
</dbReference>
<dbReference type="Pfam" id="PF07779">
    <property type="entry name" value="Cas1_AcylT"/>
    <property type="match status" value="1"/>
</dbReference>
<feature type="compositionally biased region" description="Basic and acidic residues" evidence="1">
    <location>
        <begin position="1526"/>
        <end position="1543"/>
    </location>
</feature>
<feature type="transmembrane region" description="Helical" evidence="2">
    <location>
        <begin position="1915"/>
        <end position="1931"/>
    </location>
</feature>
<keyword evidence="2" id="KW-0472">Membrane</keyword>
<dbReference type="InterPro" id="IPR012419">
    <property type="entry name" value="Cas1_AcylTrans_dom"/>
</dbReference>
<feature type="transmembrane region" description="Helical" evidence="2">
    <location>
        <begin position="2160"/>
        <end position="2180"/>
    </location>
</feature>
<dbReference type="GO" id="GO:0034058">
    <property type="term" value="P:endosomal vesicle fusion"/>
    <property type="evidence" value="ECO:0007669"/>
    <property type="project" value="TreeGrafter"/>
</dbReference>
<gene>
    <name evidence="6" type="ORF">Slin15195_G077210</name>
</gene>
<feature type="domain" description="VPS8-like TPR-like repeats" evidence="5">
    <location>
        <begin position="1291"/>
        <end position="1487"/>
    </location>
</feature>
<reference evidence="6" key="1">
    <citation type="submission" date="2022-06" db="EMBL/GenBank/DDBJ databases">
        <title>Complete genome sequences of two strains of the flax pathogen Septoria linicola.</title>
        <authorList>
            <person name="Lapalu N."/>
            <person name="Simon A."/>
            <person name="Demenou B."/>
            <person name="Paumier D."/>
            <person name="Guillot M.-P."/>
            <person name="Gout L."/>
            <person name="Valade R."/>
        </authorList>
    </citation>
    <scope>NUCLEOTIDE SEQUENCE</scope>
    <source>
        <strain evidence="6">SE15195</strain>
    </source>
</reference>
<feature type="domain" description="Cas1p 10 TM acyl transferase" evidence="3">
    <location>
        <begin position="1880"/>
        <end position="2296"/>
    </location>
</feature>
<keyword evidence="2" id="KW-1133">Transmembrane helix</keyword>
<feature type="compositionally biased region" description="Basic and acidic residues" evidence="1">
    <location>
        <begin position="21"/>
        <end position="39"/>
    </location>
</feature>
<dbReference type="EMBL" id="CP099423">
    <property type="protein sequence ID" value="USW54402.1"/>
    <property type="molecule type" value="Genomic_DNA"/>
</dbReference>
<dbReference type="Pfam" id="PF25066">
    <property type="entry name" value="TPR_VPS8_2"/>
    <property type="match status" value="1"/>
</dbReference>
<feature type="region of interest" description="Disordered" evidence="1">
    <location>
        <begin position="1526"/>
        <end position="1564"/>
    </location>
</feature>
<dbReference type="GO" id="GO:0005770">
    <property type="term" value="C:late endosome"/>
    <property type="evidence" value="ECO:0007669"/>
    <property type="project" value="TreeGrafter"/>
</dbReference>
<keyword evidence="2" id="KW-0812">Transmembrane</keyword>
<feature type="transmembrane region" description="Helical" evidence="2">
    <location>
        <begin position="2121"/>
        <end position="2140"/>
    </location>
</feature>
<dbReference type="GO" id="GO:0030897">
    <property type="term" value="C:HOPS complex"/>
    <property type="evidence" value="ECO:0007669"/>
    <property type="project" value="TreeGrafter"/>
</dbReference>
<feature type="transmembrane region" description="Helical" evidence="2">
    <location>
        <begin position="2039"/>
        <end position="2059"/>
    </location>
</feature>
<feature type="compositionally biased region" description="Acidic residues" evidence="1">
    <location>
        <begin position="40"/>
        <end position="52"/>
    </location>
</feature>
<dbReference type="Pfam" id="PF12816">
    <property type="entry name" value="TPR_Vps8"/>
    <property type="match status" value="1"/>
</dbReference>
<dbReference type="GO" id="GO:0006623">
    <property type="term" value="P:protein targeting to vacuole"/>
    <property type="evidence" value="ECO:0007669"/>
    <property type="project" value="InterPro"/>
</dbReference>
<dbReference type="OrthoDB" id="289913at2759"/>
<dbReference type="PANTHER" id="PTHR12616:SF8">
    <property type="entry name" value="VACUOLAR PROTEIN SORTING-ASSOCIATED PROTEIN 8 HOMOLOG"/>
    <property type="match status" value="1"/>
</dbReference>
<evidence type="ECO:0000259" key="4">
    <source>
        <dbReference type="Pfam" id="PF12816"/>
    </source>
</evidence>
<evidence type="ECO:0000313" key="7">
    <source>
        <dbReference type="Proteomes" id="UP001056384"/>
    </source>
</evidence>
<organism evidence="6 7">
    <name type="scientific">Septoria linicola</name>
    <dbReference type="NCBI Taxonomy" id="215465"/>
    <lineage>
        <taxon>Eukaryota</taxon>
        <taxon>Fungi</taxon>
        <taxon>Dikarya</taxon>
        <taxon>Ascomycota</taxon>
        <taxon>Pezizomycotina</taxon>
        <taxon>Dothideomycetes</taxon>
        <taxon>Dothideomycetidae</taxon>
        <taxon>Mycosphaerellales</taxon>
        <taxon>Mycosphaerellaceae</taxon>
        <taxon>Septoria</taxon>
    </lineage>
</organism>
<feature type="compositionally biased region" description="Polar residues" evidence="1">
    <location>
        <begin position="104"/>
        <end position="114"/>
    </location>
</feature>